<protein>
    <submittedName>
        <fullName evidence="1">Uncharacterized protein</fullName>
    </submittedName>
</protein>
<dbReference type="EMBL" id="KQ947404">
    <property type="protein sequence ID" value="KUJ24394.1"/>
    <property type="molecule type" value="Genomic_DNA"/>
</dbReference>
<name>A0A194XWJ5_MOLSC</name>
<dbReference type="InParanoid" id="A0A194XWJ5"/>
<dbReference type="Proteomes" id="UP000070700">
    <property type="component" value="Unassembled WGS sequence"/>
</dbReference>
<dbReference type="AlphaFoldDB" id="A0A194XWJ5"/>
<accession>A0A194XWJ5</accession>
<proteinExistence type="predicted"/>
<dbReference type="GeneID" id="28815653"/>
<gene>
    <name evidence="1" type="ORF">LY89DRAFT_21945</name>
</gene>
<evidence type="ECO:0000313" key="2">
    <source>
        <dbReference type="Proteomes" id="UP000070700"/>
    </source>
</evidence>
<evidence type="ECO:0000313" key="1">
    <source>
        <dbReference type="EMBL" id="KUJ24394.1"/>
    </source>
</evidence>
<organism evidence="1 2">
    <name type="scientific">Mollisia scopiformis</name>
    <name type="common">Conifer needle endophyte fungus</name>
    <name type="synonym">Phialocephala scopiformis</name>
    <dbReference type="NCBI Taxonomy" id="149040"/>
    <lineage>
        <taxon>Eukaryota</taxon>
        <taxon>Fungi</taxon>
        <taxon>Dikarya</taxon>
        <taxon>Ascomycota</taxon>
        <taxon>Pezizomycotina</taxon>
        <taxon>Leotiomycetes</taxon>
        <taxon>Helotiales</taxon>
        <taxon>Mollisiaceae</taxon>
        <taxon>Mollisia</taxon>
    </lineage>
</organism>
<keyword evidence="2" id="KW-1185">Reference proteome</keyword>
<sequence>MSVTKTILYALISISTMTERISASTRTGPWDRYTLLGFIRTFIPTRMISDFGCALGFSIFDPGSKLCLYPDRNDWKVHSFPDSESEIYLDGPSVKLGVRWRLDSYCGLQSPPQVYGEHIGRWVLCWLALESGNTFSEVYDNDWDVCQHDSI</sequence>
<reference evidence="1 2" key="1">
    <citation type="submission" date="2015-10" db="EMBL/GenBank/DDBJ databases">
        <title>Full genome of DAOMC 229536 Phialocephala scopiformis, a fungal endophyte of spruce producing the potent anti-insectan compound rugulosin.</title>
        <authorList>
            <consortium name="DOE Joint Genome Institute"/>
            <person name="Walker A.K."/>
            <person name="Frasz S.L."/>
            <person name="Seifert K.A."/>
            <person name="Miller J.D."/>
            <person name="Mondo S.J."/>
            <person name="Labutti K."/>
            <person name="Lipzen A."/>
            <person name="Dockter R."/>
            <person name="Kennedy M."/>
            <person name="Grigoriev I.V."/>
            <person name="Spatafora J.W."/>
        </authorList>
    </citation>
    <scope>NUCLEOTIDE SEQUENCE [LARGE SCALE GENOMIC DNA]</scope>
    <source>
        <strain evidence="1 2">CBS 120377</strain>
    </source>
</reference>
<dbReference type="KEGG" id="psco:LY89DRAFT_21945"/>
<dbReference type="RefSeq" id="XP_018078749.1">
    <property type="nucleotide sequence ID" value="XM_018205927.1"/>
</dbReference>